<reference evidence="5" key="2">
    <citation type="journal article" date="2021" name="Mar. Drugs">
        <title>Genome Reduction and Secondary Metabolism of the Marine Sponge-Associated Cyanobacterium Leptothoe.</title>
        <authorList>
            <person name="Konstantinou D."/>
            <person name="Popin R.V."/>
            <person name="Fewer D.P."/>
            <person name="Sivonen K."/>
            <person name="Gkelis S."/>
        </authorList>
    </citation>
    <scope>NUCLEOTIDE SEQUENCE</scope>
    <source>
        <strain evidence="5">TAU-MAC 1115</strain>
    </source>
</reference>
<keyword evidence="2 3" id="KW-0175">Coiled coil</keyword>
<dbReference type="AlphaFoldDB" id="A0A947DEF1"/>
<feature type="coiled-coil region" evidence="3">
    <location>
        <begin position="153"/>
        <end position="218"/>
    </location>
</feature>
<protein>
    <submittedName>
        <fullName evidence="5">Efflux RND transporter periplasmic adaptor subunit</fullName>
    </submittedName>
</protein>
<evidence type="ECO:0000313" key="5">
    <source>
        <dbReference type="EMBL" id="MBT9315577.1"/>
    </source>
</evidence>
<accession>A0A947DEF1</accession>
<reference evidence="5" key="1">
    <citation type="submission" date="2020-11" db="EMBL/GenBank/DDBJ databases">
        <authorList>
            <person name="Konstantinou D."/>
            <person name="Gkelis S."/>
            <person name="Popin R."/>
            <person name="Fewer D."/>
            <person name="Sivonen K."/>
        </authorList>
    </citation>
    <scope>NUCLEOTIDE SEQUENCE</scope>
    <source>
        <strain evidence="5">TAU-MAC 1115</strain>
    </source>
</reference>
<feature type="domain" description="Multidrug resistance protein MdtA-like alpha-helical hairpin" evidence="4">
    <location>
        <begin position="160"/>
        <end position="212"/>
    </location>
</feature>
<evidence type="ECO:0000256" key="1">
    <source>
        <dbReference type="ARBA" id="ARBA00004196"/>
    </source>
</evidence>
<keyword evidence="6" id="KW-1185">Reference proteome</keyword>
<proteinExistence type="predicted"/>
<dbReference type="Gene3D" id="2.40.50.100">
    <property type="match status" value="1"/>
</dbReference>
<dbReference type="Gene3D" id="1.10.287.470">
    <property type="entry name" value="Helix hairpin bin"/>
    <property type="match status" value="1"/>
</dbReference>
<evidence type="ECO:0000256" key="2">
    <source>
        <dbReference type="ARBA" id="ARBA00023054"/>
    </source>
</evidence>
<gene>
    <name evidence="5" type="ORF">IXB50_09085</name>
</gene>
<comment type="caution">
    <text evidence="5">The sequence shown here is derived from an EMBL/GenBank/DDBJ whole genome shotgun (WGS) entry which is preliminary data.</text>
</comment>
<evidence type="ECO:0000259" key="4">
    <source>
        <dbReference type="Pfam" id="PF25876"/>
    </source>
</evidence>
<dbReference type="EMBL" id="JADOES010000013">
    <property type="protein sequence ID" value="MBT9315577.1"/>
    <property type="molecule type" value="Genomic_DNA"/>
</dbReference>
<dbReference type="PANTHER" id="PTHR32347:SF27">
    <property type="entry name" value="RND EFFLUX PUMP MEMBRANE FUSION PROTEIN BARREL-SANDWICH DOMAIN-CONTAINING PROTEIN"/>
    <property type="match status" value="1"/>
</dbReference>
<dbReference type="Pfam" id="PF25876">
    <property type="entry name" value="HH_MFP_RND"/>
    <property type="match status" value="1"/>
</dbReference>
<dbReference type="Gene3D" id="2.40.30.170">
    <property type="match status" value="1"/>
</dbReference>
<sequence length="392" mass="42074">MVTQSAQRPFRKTSFWIGIALLLLAGSASLLALRSIQQSRQAAIEEAAKPPPERVDVAALGRIEPKSEVIDIAAAETGVLSRILIEEGSQVEAGQILAELDMYDIRKAERDYAASQLAEAQQTLAAERSLGEARIAEATTKAGQIDQPQIQAIEAQSAEIRSLEARLSLAKIDLARFENLLAQGAITQQEFDRQQTEVDELISNIANAIATKKQLELARSTDLENAAAQVSMAKADLQLAAVETGVTSAQQNLALAEARLNRTVIKAPSTGQILDIYVRPGEAVSNNRLMSLGNTNEMYVVAEVYETDVGLVNIGQNATITSRNGAFQGSLSGTVETIGLQIFKNDVLDDDPAANADARIVEVRIAVDQDEAVAMLTNLQVDVLIDIKSGES</sequence>
<evidence type="ECO:0000313" key="6">
    <source>
        <dbReference type="Proteomes" id="UP000717364"/>
    </source>
</evidence>
<comment type="subcellular location">
    <subcellularLocation>
        <location evidence="1">Cell envelope</location>
    </subcellularLocation>
</comment>
<dbReference type="PANTHER" id="PTHR32347">
    <property type="entry name" value="EFFLUX SYSTEM COMPONENT YKNX-RELATED"/>
    <property type="match status" value="1"/>
</dbReference>
<organism evidence="5 6">
    <name type="scientific">Leptothoe spongobia TAU-MAC 1115</name>
    <dbReference type="NCBI Taxonomy" id="1967444"/>
    <lineage>
        <taxon>Bacteria</taxon>
        <taxon>Bacillati</taxon>
        <taxon>Cyanobacteriota</taxon>
        <taxon>Cyanophyceae</taxon>
        <taxon>Nodosilineales</taxon>
        <taxon>Cymatolegaceae</taxon>
        <taxon>Leptothoe</taxon>
        <taxon>Leptothoe spongobia</taxon>
    </lineage>
</organism>
<dbReference type="Proteomes" id="UP000717364">
    <property type="component" value="Unassembled WGS sequence"/>
</dbReference>
<evidence type="ECO:0000256" key="3">
    <source>
        <dbReference type="SAM" id="Coils"/>
    </source>
</evidence>
<dbReference type="InterPro" id="IPR014315">
    <property type="entry name" value="ABC_heterocyst_DevB"/>
</dbReference>
<dbReference type="NCBIfam" id="TIGR02971">
    <property type="entry name" value="heterocyst_DevB"/>
    <property type="match status" value="1"/>
</dbReference>
<name>A0A947DEF1_9CYAN</name>
<dbReference type="SUPFAM" id="SSF111369">
    <property type="entry name" value="HlyD-like secretion proteins"/>
    <property type="match status" value="2"/>
</dbReference>
<dbReference type="InterPro" id="IPR058624">
    <property type="entry name" value="MdtA-like_HH"/>
</dbReference>
<dbReference type="InterPro" id="IPR050465">
    <property type="entry name" value="UPF0194_transport"/>
</dbReference>
<dbReference type="GO" id="GO:0030313">
    <property type="term" value="C:cell envelope"/>
    <property type="evidence" value="ECO:0007669"/>
    <property type="project" value="UniProtKB-SubCell"/>
</dbReference>
<dbReference type="RefSeq" id="WP_215608646.1">
    <property type="nucleotide sequence ID" value="NZ_JADOES010000013.1"/>
</dbReference>